<dbReference type="ExpressionAtlas" id="A0A2K3DDC6">
    <property type="expression patterns" value="baseline"/>
</dbReference>
<dbReference type="RefSeq" id="XP_042920948.1">
    <property type="nucleotide sequence ID" value="XM_043065675.1"/>
</dbReference>
<feature type="signal peptide" evidence="2">
    <location>
        <begin position="1"/>
        <end position="18"/>
    </location>
</feature>
<feature type="compositionally biased region" description="Basic residues" evidence="1">
    <location>
        <begin position="213"/>
        <end position="222"/>
    </location>
</feature>
<feature type="compositionally biased region" description="Acidic residues" evidence="1">
    <location>
        <begin position="237"/>
        <end position="254"/>
    </location>
</feature>
<keyword evidence="2" id="KW-0732">Signal</keyword>
<dbReference type="GeneID" id="5720113"/>
<evidence type="ECO:0008006" key="5">
    <source>
        <dbReference type="Google" id="ProtNLM"/>
    </source>
</evidence>
<dbReference type="AlphaFoldDB" id="A0A2K3DDC6"/>
<gene>
    <name evidence="3" type="ORF">CHLRE_09g393300v5</name>
</gene>
<feature type="compositionally biased region" description="Basic and acidic residues" evidence="1">
    <location>
        <begin position="202"/>
        <end position="212"/>
    </location>
</feature>
<dbReference type="EMBL" id="CM008970">
    <property type="protein sequence ID" value="PNW78534.1"/>
    <property type="molecule type" value="Genomic_DNA"/>
</dbReference>
<dbReference type="Proteomes" id="UP000006906">
    <property type="component" value="Chromosome 9"/>
</dbReference>
<evidence type="ECO:0000313" key="4">
    <source>
        <dbReference type="Proteomes" id="UP000006906"/>
    </source>
</evidence>
<accession>A0A2K3DDC6</accession>
<protein>
    <recommendedName>
        <fullName evidence="5">Glycosyltransferase family 92 protein</fullName>
    </recommendedName>
</protein>
<feature type="region of interest" description="Disordered" evidence="1">
    <location>
        <begin position="234"/>
        <end position="262"/>
    </location>
</feature>
<dbReference type="OrthoDB" id="537403at2759"/>
<evidence type="ECO:0000256" key="1">
    <source>
        <dbReference type="SAM" id="MobiDB-lite"/>
    </source>
</evidence>
<feature type="region of interest" description="Disordered" evidence="1">
    <location>
        <begin position="193"/>
        <end position="222"/>
    </location>
</feature>
<organism evidence="3 4">
    <name type="scientific">Chlamydomonas reinhardtii</name>
    <name type="common">Chlamydomonas smithii</name>
    <dbReference type="NCBI Taxonomy" id="3055"/>
    <lineage>
        <taxon>Eukaryota</taxon>
        <taxon>Viridiplantae</taxon>
        <taxon>Chlorophyta</taxon>
        <taxon>core chlorophytes</taxon>
        <taxon>Chlorophyceae</taxon>
        <taxon>CS clade</taxon>
        <taxon>Chlamydomonadales</taxon>
        <taxon>Chlamydomonadaceae</taxon>
        <taxon>Chlamydomonas</taxon>
    </lineage>
</organism>
<feature type="region of interest" description="Disordered" evidence="1">
    <location>
        <begin position="451"/>
        <end position="472"/>
    </location>
</feature>
<evidence type="ECO:0000313" key="3">
    <source>
        <dbReference type="EMBL" id="PNW78534.1"/>
    </source>
</evidence>
<proteinExistence type="predicted"/>
<dbReference type="Gramene" id="PNW78534">
    <property type="protein sequence ID" value="PNW78534"/>
    <property type="gene ID" value="CHLRE_09g393300v5"/>
</dbReference>
<feature type="chain" id="PRO_5014375992" description="Glycosyltransferase family 92 protein" evidence="2">
    <location>
        <begin position="19"/>
        <end position="620"/>
    </location>
</feature>
<sequence>MTTLVLVAIAVLLSCAKAQLLRSAELGITKCELQGRVEDKPVLLYVFINACSAGTWAAGRGGSGSGSSSRRQAGGTVHVAGHFFLHDPSRPIHSTQLQALDEAKDWASQEGALVLKSPHSGREWPLTLLLAGPWSNPHRHRYPGRLSAALTDLDPVDAALLEFHVIARPGFHTFCTFLAATARAPAWPPLGGVGGVGGGGDEAGREEGDGGGRRRRRRRARQRLARRAVLGWRSGGGEDEEAAEEEQEDVEADGGDGGRGYTLDVGTGPQRCGWLDEEGEEIENELELAESRPSYMIISPFFGLPAGEYASLLLQHMRYHDVLGVRRYLVYVEAGASALAAEPRVQAAVSAGRLRLVLWEEVPHFIAQDTQLRHPYASQSLVYNHGLLALWPELAVAAIADVDEYLVTPQRTTLAQVLAGCAESGTPPAASLQVNRRVGYCTGCAEAVSGEAGHGGGGDGGGREGSKRSPGDRLDRAALTAAHPLERALWLNASGLSGGEQAEQAVLAAAAEAGFAPQGGGSGGGGGGVGGLVHPLALYGVSTGDAEPKSVVLVHRAAFANPHITYTQPGQRGSGASTNCAYWLHLRSQVALRLSGGRLTDVREVRRASMWVLDALAAGE</sequence>
<evidence type="ECO:0000256" key="2">
    <source>
        <dbReference type="SAM" id="SignalP"/>
    </source>
</evidence>
<reference evidence="3 4" key="1">
    <citation type="journal article" date="2007" name="Science">
        <title>The Chlamydomonas genome reveals the evolution of key animal and plant functions.</title>
        <authorList>
            <person name="Merchant S.S."/>
            <person name="Prochnik S.E."/>
            <person name="Vallon O."/>
            <person name="Harris E.H."/>
            <person name="Karpowicz S.J."/>
            <person name="Witman G.B."/>
            <person name="Terry A."/>
            <person name="Salamov A."/>
            <person name="Fritz-Laylin L.K."/>
            <person name="Marechal-Drouard L."/>
            <person name="Marshall W.F."/>
            <person name="Qu L.H."/>
            <person name="Nelson D.R."/>
            <person name="Sanderfoot A.A."/>
            <person name="Spalding M.H."/>
            <person name="Kapitonov V.V."/>
            <person name="Ren Q."/>
            <person name="Ferris P."/>
            <person name="Lindquist E."/>
            <person name="Shapiro H."/>
            <person name="Lucas S.M."/>
            <person name="Grimwood J."/>
            <person name="Schmutz J."/>
            <person name="Cardol P."/>
            <person name="Cerutti H."/>
            <person name="Chanfreau G."/>
            <person name="Chen C.L."/>
            <person name="Cognat V."/>
            <person name="Croft M.T."/>
            <person name="Dent R."/>
            <person name="Dutcher S."/>
            <person name="Fernandez E."/>
            <person name="Fukuzawa H."/>
            <person name="Gonzalez-Ballester D."/>
            <person name="Gonzalez-Halphen D."/>
            <person name="Hallmann A."/>
            <person name="Hanikenne M."/>
            <person name="Hippler M."/>
            <person name="Inwood W."/>
            <person name="Jabbari K."/>
            <person name="Kalanon M."/>
            <person name="Kuras R."/>
            <person name="Lefebvre P.A."/>
            <person name="Lemaire S.D."/>
            <person name="Lobanov A.V."/>
            <person name="Lohr M."/>
            <person name="Manuell A."/>
            <person name="Meier I."/>
            <person name="Mets L."/>
            <person name="Mittag M."/>
            <person name="Mittelmeier T."/>
            <person name="Moroney J.V."/>
            <person name="Moseley J."/>
            <person name="Napoli C."/>
            <person name="Nedelcu A.M."/>
            <person name="Niyogi K."/>
            <person name="Novoselov S.V."/>
            <person name="Paulsen I.T."/>
            <person name="Pazour G."/>
            <person name="Purton S."/>
            <person name="Ral J.P."/>
            <person name="Riano-Pachon D.M."/>
            <person name="Riekhof W."/>
            <person name="Rymarquis L."/>
            <person name="Schroda M."/>
            <person name="Stern D."/>
            <person name="Umen J."/>
            <person name="Willows R."/>
            <person name="Wilson N."/>
            <person name="Zimmer S.L."/>
            <person name="Allmer J."/>
            <person name="Balk J."/>
            <person name="Bisova K."/>
            <person name="Chen C.J."/>
            <person name="Elias M."/>
            <person name="Gendler K."/>
            <person name="Hauser C."/>
            <person name="Lamb M.R."/>
            <person name="Ledford H."/>
            <person name="Long J.C."/>
            <person name="Minagawa J."/>
            <person name="Page M.D."/>
            <person name="Pan J."/>
            <person name="Pootakham W."/>
            <person name="Roje S."/>
            <person name="Rose A."/>
            <person name="Stahlberg E."/>
            <person name="Terauchi A.M."/>
            <person name="Yang P."/>
            <person name="Ball S."/>
            <person name="Bowler C."/>
            <person name="Dieckmann C.L."/>
            <person name="Gladyshev V.N."/>
            <person name="Green P."/>
            <person name="Jorgensen R."/>
            <person name="Mayfield S."/>
            <person name="Mueller-Roeber B."/>
            <person name="Rajamani S."/>
            <person name="Sayre R.T."/>
            <person name="Brokstein P."/>
            <person name="Dubchak I."/>
            <person name="Goodstein D."/>
            <person name="Hornick L."/>
            <person name="Huang Y.W."/>
            <person name="Jhaveri J."/>
            <person name="Luo Y."/>
            <person name="Martinez D."/>
            <person name="Ngau W.C."/>
            <person name="Otillar B."/>
            <person name="Poliakov A."/>
            <person name="Porter A."/>
            <person name="Szajkowski L."/>
            <person name="Werner G."/>
            <person name="Zhou K."/>
            <person name="Grigoriev I.V."/>
            <person name="Rokhsar D.S."/>
            <person name="Grossman A.R."/>
        </authorList>
    </citation>
    <scope>NUCLEOTIDE SEQUENCE [LARGE SCALE GENOMIC DNA]</scope>
    <source>
        <strain evidence="4">CC-503</strain>
    </source>
</reference>
<dbReference type="KEGG" id="cre:CHLRE_09g393300v5"/>
<name>A0A2K3DDC6_CHLRE</name>
<dbReference type="InParanoid" id="A0A2K3DDC6"/>
<feature type="compositionally biased region" description="Basic and acidic residues" evidence="1">
    <location>
        <begin position="461"/>
        <end position="472"/>
    </location>
</feature>
<keyword evidence="4" id="KW-1185">Reference proteome</keyword>